<dbReference type="InterPro" id="IPR007219">
    <property type="entry name" value="XnlR_reg_dom"/>
</dbReference>
<feature type="repeat" description="ANK" evidence="3">
    <location>
        <begin position="1025"/>
        <end position="1057"/>
    </location>
</feature>
<evidence type="ECO:0000256" key="2">
    <source>
        <dbReference type="ARBA" id="ARBA00023242"/>
    </source>
</evidence>
<dbReference type="PROSITE" id="PS50297">
    <property type="entry name" value="ANK_REP_REGION"/>
    <property type="match status" value="4"/>
</dbReference>
<keyword evidence="2" id="KW-0539">Nucleus</keyword>
<feature type="region of interest" description="Disordered" evidence="4">
    <location>
        <begin position="1230"/>
        <end position="1260"/>
    </location>
</feature>
<feature type="repeat" description="ANK" evidence="3">
    <location>
        <begin position="1058"/>
        <end position="1083"/>
    </location>
</feature>
<dbReference type="GO" id="GO:0003824">
    <property type="term" value="F:catalytic activity"/>
    <property type="evidence" value="ECO:0007669"/>
    <property type="project" value="InterPro"/>
</dbReference>
<evidence type="ECO:0000313" key="10">
    <source>
        <dbReference type="Proteomes" id="UP000653565"/>
    </source>
</evidence>
<evidence type="ECO:0000259" key="8">
    <source>
        <dbReference type="Pfam" id="PF24883"/>
    </source>
</evidence>
<feature type="domain" description="Nephrocystin 3-like N-terminal" evidence="8">
    <location>
        <begin position="426"/>
        <end position="548"/>
    </location>
</feature>
<feature type="repeat" description="ANK" evidence="3">
    <location>
        <begin position="991"/>
        <end position="1023"/>
    </location>
</feature>
<dbReference type="Pfam" id="PF22939">
    <property type="entry name" value="WHD_GPIID"/>
    <property type="match status" value="1"/>
</dbReference>
<dbReference type="PANTHER" id="PTHR46082:SF11">
    <property type="entry name" value="AAA+ ATPASE DOMAIN-CONTAINING PROTEIN-RELATED"/>
    <property type="match status" value="1"/>
</dbReference>
<dbReference type="GO" id="GO:0003677">
    <property type="term" value="F:DNA binding"/>
    <property type="evidence" value="ECO:0007669"/>
    <property type="project" value="InterPro"/>
</dbReference>
<dbReference type="GO" id="GO:0008270">
    <property type="term" value="F:zinc ion binding"/>
    <property type="evidence" value="ECO:0007669"/>
    <property type="project" value="InterPro"/>
</dbReference>
<dbReference type="EMBL" id="JAAAPX010000154">
    <property type="protein sequence ID" value="KAF4228360.1"/>
    <property type="molecule type" value="Genomic_DNA"/>
</dbReference>
<reference evidence="9" key="2">
    <citation type="submission" date="2020-04" db="EMBL/GenBank/DDBJ databases">
        <authorList>
            <person name="Santos R.A.C."/>
            <person name="Steenwyk J.L."/>
            <person name="Rivero-Menendez O."/>
            <person name="Mead M.E."/>
            <person name="Silva L.P."/>
            <person name="Bastos R.W."/>
            <person name="Alastruey-Izquierdo A."/>
            <person name="Goldman G.H."/>
            <person name="Rokas A."/>
        </authorList>
    </citation>
    <scope>NUCLEOTIDE SEQUENCE</scope>
    <source>
        <strain evidence="9">CNM-CM6805</strain>
    </source>
</reference>
<dbReference type="InterPro" id="IPR035994">
    <property type="entry name" value="Nucleoside_phosphorylase_sf"/>
</dbReference>
<dbReference type="Gene3D" id="1.25.40.20">
    <property type="entry name" value="Ankyrin repeat-containing domain"/>
    <property type="match status" value="1"/>
</dbReference>
<dbReference type="SUPFAM" id="SSF53167">
    <property type="entry name" value="Purine and uridine phosphorylases"/>
    <property type="match status" value="1"/>
</dbReference>
<evidence type="ECO:0000259" key="6">
    <source>
        <dbReference type="Pfam" id="PF04082"/>
    </source>
</evidence>
<dbReference type="GO" id="GO:0006351">
    <property type="term" value="P:DNA-templated transcription"/>
    <property type="evidence" value="ECO:0007669"/>
    <property type="project" value="InterPro"/>
</dbReference>
<dbReference type="InterPro" id="IPR053137">
    <property type="entry name" value="NLR-like"/>
</dbReference>
<keyword evidence="1" id="KW-0677">Repeat</keyword>
<feature type="repeat" description="ANK" evidence="3">
    <location>
        <begin position="957"/>
        <end position="990"/>
    </location>
</feature>
<feature type="compositionally biased region" description="Basic and acidic residues" evidence="4">
    <location>
        <begin position="1249"/>
        <end position="1259"/>
    </location>
</feature>
<feature type="domain" description="Nucleoside phosphorylase" evidence="5">
    <location>
        <begin position="35"/>
        <end position="332"/>
    </location>
</feature>
<gene>
    <name evidence="9" type="ORF">CNMCM6805_002220</name>
</gene>
<accession>A0A8H4GU72</accession>
<dbReference type="SUPFAM" id="SSF48403">
    <property type="entry name" value="Ankyrin repeat"/>
    <property type="match status" value="1"/>
</dbReference>
<dbReference type="InterPro" id="IPR036770">
    <property type="entry name" value="Ankyrin_rpt-contain_sf"/>
</dbReference>
<dbReference type="Gene3D" id="3.40.50.1580">
    <property type="entry name" value="Nucleoside phosphorylase domain"/>
    <property type="match status" value="1"/>
</dbReference>
<feature type="domain" description="GPI inositol-deacylase winged helix" evidence="7">
    <location>
        <begin position="665"/>
        <end position="740"/>
    </location>
</feature>
<evidence type="ECO:0000259" key="7">
    <source>
        <dbReference type="Pfam" id="PF22939"/>
    </source>
</evidence>
<name>A0A8H4GU72_9EURO</name>
<dbReference type="InterPro" id="IPR056884">
    <property type="entry name" value="NPHP3-like_N"/>
</dbReference>
<dbReference type="SMART" id="SM00248">
    <property type="entry name" value="ANK"/>
    <property type="match status" value="6"/>
</dbReference>
<dbReference type="Pfam" id="PF04082">
    <property type="entry name" value="Fungal_trans"/>
    <property type="match status" value="1"/>
</dbReference>
<dbReference type="Pfam" id="PF12796">
    <property type="entry name" value="Ank_2"/>
    <property type="match status" value="2"/>
</dbReference>
<keyword evidence="10" id="KW-1185">Reference proteome</keyword>
<protein>
    <recommendedName>
        <fullName evidence="11">Ankyrin repeat protein</fullName>
    </recommendedName>
</protein>
<evidence type="ECO:0000256" key="4">
    <source>
        <dbReference type="SAM" id="MobiDB-lite"/>
    </source>
</evidence>
<dbReference type="CDD" id="cd00303">
    <property type="entry name" value="retropepsin_like"/>
    <property type="match status" value="1"/>
</dbReference>
<dbReference type="Pfam" id="PF01048">
    <property type="entry name" value="PNP_UDP_1"/>
    <property type="match status" value="1"/>
</dbReference>
<dbReference type="InterPro" id="IPR054471">
    <property type="entry name" value="GPIID_WHD"/>
</dbReference>
<sequence length="1749" mass="193938">MIGLLHRARQGCGVDVTQMAAVPSLILKPHDYTVAWICALAIEMAAAEAMLDERHPALPTAPGDHNTYVAGRVGSHNVIIACLPAGVYGTTSAANVASQMRLSFKGIRFGLMVGIAGGVPSVDHDIRLGDVVVSKPTRDSGGVIQYDYGKAVSGGRLERTGVLNKPPTMLLTAVTALQSAHIANRSRVPDLIADLAERRPRMREKFTYDSRREDLLFEAEYDHTDPAATCDGCDRHRLVTRASRDGNGPAIHYGLIASGNQVIKDGRTRDRLARELGILCFEMEAAGLVDTFPCLVIRGICDYADSHKNKQWQEYASATAAGYAKELLSVVHAVQVADTPSAVSVTDAVHSGKTLSKRRGSSTWLTWQTGSPAAFSQTTHGDSAVVLGPSQFQGMAGGEEILQIVVLRENRLGSAAIDAAKYRSMEHSAPTVFFYCESDRPDELNGAYILSSLIKQLCEYLVTKNRTCPNDVADTLNCFFGKMRVVPDFDDLKDVFIQLFYHIPDTVYILDGLDALNLDQSKELLEVFRFLLCGSRSPQESRMLVFSREQLPGYTGVPLFMAGVHHISTTSNVMPDLQTYINRSVTDKLMSRKLTDNVVLLDEVKQILLKESSGMFLWVYLQLEILWQDCYTDNDIRLALRDLPTDLEDTYRRCVRRINFANPYALRVLQWVSFAARPLHIGELKEAVAFNLQDVVWDAGKIPQADVVIGCCANLVAVDPSDHCVRFAHPSVKAYLQKDSASFIPGYPKSDKQGELQCGEFCVAYLSFSNFNLQMAKPANETAAVKAPNPKLLAGDALASPLARLFGRSADLKHPAHIQFREIRSAIVPDRSQYKFLDYAITHWALQTKEITSLSPIWENFKQLSLCFNETWNFHPWVVGGRSQLSRLHGLFGWAVKKGHIPLLEIVLDFGRDLERICNHPLIGERLPALHVASRFGLAEVVHLLMPICQLNLQDEEGYTALHHAASKGHGDVVAMLLISQSTRVDVPSMTQVTPLWLAASHGHRDVVRSLAEKQANIEVRESSTLRTPLSQAAGNGHHAVVDFLVDKGAKLDSEDAEGRTPLSWAVANGHSDTVTLLLDKGAHPYPAIPLFTYTVEAHLHKSRRQYIHASLDTLCQCNLMSSRVWDRLVDGQQLQLEPCTSVVFPLDSTPICVQGIARDVNWHFLHHPHTCVDDFLVIEMESYDLLIGSETISRENLLTSGDDLSFSQSRVATDPGSAKKEIFALRATETCKNPEPPQVPSDGQTADPCERGSRKPDDTIQLNQLGHFSATSNTPSRYYSTSSWMTATANTATLTPQSEDEGSADRVDSAGLLSPRVHVPRHMDSPGGNLDGFIQSHEVDHLVLWYSNHCHFWHPIFDIQEIITTLSMSRRHQHSTPAFLAQIAAICYSAACSIFASGDINSLSLVPASTWKTRAEQFLHLADYPFRPSLDTVRAAYLLATPSSTEENSQFDPGPVGLLVRAAQSVGLHREPASFPLPCRESDMRRVVWWSIHALEISYAVSHAVPPLLHPTTFDVKLIDCKDRLDRKLIATIARVSVVTSRALYEIYGARQPTYAVIQELDWQATQICACELEEGQISSRIMTLDRFISMSRRMCCSKMTYILHQPYLRSPQWPQGSRSKAICACRDYIGDFLRCLTDPDLTLYRWVLDHFNLMHACAILLQDLIQNPMSVDSDAIRTTVEACFSALSANSNANLAKLEMLRSKAWSSNEWTIDPSFPLAAVVDASLSDWDPLFASLVWDDLSLQPV</sequence>
<dbReference type="PANTHER" id="PTHR46082">
    <property type="entry name" value="ATP/GTP-BINDING PROTEIN-RELATED"/>
    <property type="match status" value="1"/>
</dbReference>
<proteinExistence type="predicted"/>
<dbReference type="PROSITE" id="PS50088">
    <property type="entry name" value="ANK_REPEAT"/>
    <property type="match status" value="4"/>
</dbReference>
<dbReference type="Pfam" id="PF24883">
    <property type="entry name" value="NPHP3_N"/>
    <property type="match status" value="1"/>
</dbReference>
<dbReference type="CDD" id="cd12148">
    <property type="entry name" value="fungal_TF_MHR"/>
    <property type="match status" value="1"/>
</dbReference>
<reference evidence="9" key="1">
    <citation type="journal article" date="2020" name="bioRxiv">
        <title>Genomic and phenotypic heterogeneity of clinical isolates of the human pathogens Aspergillus fumigatus, Aspergillus lentulus and Aspergillus fumigatiaffinis.</title>
        <authorList>
            <person name="dos Santos R.A.C."/>
            <person name="Steenwyk J.L."/>
            <person name="Rivero-Menendez O."/>
            <person name="Mead M.E."/>
            <person name="Silva L.P."/>
            <person name="Bastos R.W."/>
            <person name="Alastruey-Izquierdo A."/>
            <person name="Goldman G.H."/>
            <person name="Rokas A."/>
        </authorList>
    </citation>
    <scope>NUCLEOTIDE SEQUENCE</scope>
    <source>
        <strain evidence="9">CNM-CM6805</strain>
    </source>
</reference>
<comment type="caution">
    <text evidence="9">The sequence shown here is derived from an EMBL/GenBank/DDBJ whole genome shotgun (WGS) entry which is preliminary data.</text>
</comment>
<evidence type="ECO:0000256" key="1">
    <source>
        <dbReference type="ARBA" id="ARBA00022737"/>
    </source>
</evidence>
<dbReference type="Proteomes" id="UP000653565">
    <property type="component" value="Unassembled WGS sequence"/>
</dbReference>
<evidence type="ECO:0008006" key="11">
    <source>
        <dbReference type="Google" id="ProtNLM"/>
    </source>
</evidence>
<dbReference type="GO" id="GO:0009116">
    <property type="term" value="P:nucleoside metabolic process"/>
    <property type="evidence" value="ECO:0007669"/>
    <property type="project" value="InterPro"/>
</dbReference>
<evidence type="ECO:0000259" key="5">
    <source>
        <dbReference type="Pfam" id="PF01048"/>
    </source>
</evidence>
<keyword evidence="3" id="KW-0040">ANK repeat</keyword>
<feature type="domain" description="Xylanolytic transcriptional activator regulatory" evidence="6">
    <location>
        <begin position="1347"/>
        <end position="1528"/>
    </location>
</feature>
<evidence type="ECO:0000256" key="3">
    <source>
        <dbReference type="PROSITE-ProRule" id="PRU00023"/>
    </source>
</evidence>
<organism evidence="9 10">
    <name type="scientific">Aspergillus fumigatiaffinis</name>
    <dbReference type="NCBI Taxonomy" id="340414"/>
    <lineage>
        <taxon>Eukaryota</taxon>
        <taxon>Fungi</taxon>
        <taxon>Dikarya</taxon>
        <taxon>Ascomycota</taxon>
        <taxon>Pezizomycotina</taxon>
        <taxon>Eurotiomycetes</taxon>
        <taxon>Eurotiomycetidae</taxon>
        <taxon>Eurotiales</taxon>
        <taxon>Aspergillaceae</taxon>
        <taxon>Aspergillus</taxon>
        <taxon>Aspergillus subgen. Fumigati</taxon>
    </lineage>
</organism>
<evidence type="ECO:0000313" key="9">
    <source>
        <dbReference type="EMBL" id="KAF4228360.1"/>
    </source>
</evidence>
<dbReference type="InterPro" id="IPR002110">
    <property type="entry name" value="Ankyrin_rpt"/>
</dbReference>
<dbReference type="InterPro" id="IPR000845">
    <property type="entry name" value="Nucleoside_phosphorylase_d"/>
</dbReference>